<dbReference type="OrthoDB" id="9804503at2"/>
<feature type="binding site" evidence="14">
    <location>
        <position position="219"/>
    </location>
    <ligand>
        <name>a ubiquinone</name>
        <dbReference type="ChEBI" id="CHEBI:16389"/>
    </ligand>
</feature>
<evidence type="ECO:0000256" key="3">
    <source>
        <dbReference type="ARBA" id="ARBA00011649"/>
    </source>
</evidence>
<dbReference type="InterPro" id="IPR048259">
    <property type="entry name" value="Cytochrome_b_N_euk/bac"/>
</dbReference>
<gene>
    <name evidence="20" type="ORF">DFR28_101717</name>
</gene>
<evidence type="ECO:0000256" key="13">
    <source>
        <dbReference type="ARBA" id="ARBA00023136"/>
    </source>
</evidence>
<feature type="domain" description="Cytochrome b/b6 N-terminal region profile" evidence="18">
    <location>
        <begin position="15"/>
        <end position="227"/>
    </location>
</feature>
<dbReference type="GO" id="GO:0008121">
    <property type="term" value="F:quinol-cytochrome-c reductase activity"/>
    <property type="evidence" value="ECO:0007669"/>
    <property type="project" value="InterPro"/>
</dbReference>
<comment type="subcellular location">
    <subcellularLocation>
        <location evidence="2">Membrane</location>
        <topology evidence="2">Multi-pass membrane protein</topology>
    </subcellularLocation>
</comment>
<keyword evidence="13 17" id="KW-0472">Membrane</keyword>
<accession>A0A395JNV2</accession>
<dbReference type="SUPFAM" id="SSF81648">
    <property type="entry name" value="a domain/subunit of cytochrome bc1 complex (Ubiquinol-cytochrome c reductase)"/>
    <property type="match status" value="2"/>
</dbReference>
<comment type="cofactor">
    <cofactor evidence="16">
        <name>heme b</name>
        <dbReference type="ChEBI" id="CHEBI:60344"/>
    </cofactor>
    <text evidence="16">Binds 2 heme groups non-covalently.</text>
</comment>
<comment type="cofactor">
    <cofactor evidence="15">
        <name>heme</name>
        <dbReference type="ChEBI" id="CHEBI:30413"/>
    </cofactor>
    <text evidence="15">Binds 2 heme groups non-covalently.</text>
</comment>
<evidence type="ECO:0000256" key="5">
    <source>
        <dbReference type="ARBA" id="ARBA00022448"/>
    </source>
</evidence>
<dbReference type="EMBL" id="QNRT01000001">
    <property type="protein sequence ID" value="RBP53331.1"/>
    <property type="molecule type" value="Genomic_DNA"/>
</dbReference>
<comment type="function">
    <text evidence="1 16">Component of the ubiquinol-cytochrome c reductase complex (complex III or cytochrome b-c1 complex), which is a respiratory chain that generates an electrochemical potential coupled to ATP synthesis.</text>
</comment>
<dbReference type="InterPro" id="IPR030689">
    <property type="entry name" value="Cytochrome_b"/>
</dbReference>
<comment type="similarity">
    <text evidence="16">Belongs to the cytochrome b family.</text>
</comment>
<dbReference type="CDD" id="cd00284">
    <property type="entry name" value="Cytochrome_b_N"/>
    <property type="match status" value="1"/>
</dbReference>
<comment type="caution">
    <text evidence="20">The sequence shown here is derived from an EMBL/GenBank/DDBJ whole genome shotgun (WGS) entry which is preliminary data.</text>
</comment>
<evidence type="ECO:0000256" key="1">
    <source>
        <dbReference type="ARBA" id="ARBA00002444"/>
    </source>
</evidence>
<feature type="transmembrane region" description="Helical" evidence="17">
    <location>
        <begin position="397"/>
        <end position="415"/>
    </location>
</feature>
<dbReference type="SUPFAM" id="SSF81342">
    <property type="entry name" value="Transmembrane di-heme cytochromes"/>
    <property type="match status" value="1"/>
</dbReference>
<dbReference type="Pfam" id="PF00032">
    <property type="entry name" value="Cytochrom_B_C"/>
    <property type="match status" value="1"/>
</dbReference>
<keyword evidence="7 16" id="KW-0679">Respiratory chain</keyword>
<feature type="domain" description="Cytochrome b/b6 C-terminal region profile" evidence="19">
    <location>
        <begin position="237"/>
        <end position="458"/>
    </location>
</feature>
<dbReference type="GO" id="GO:0022904">
    <property type="term" value="P:respiratory electron transport chain"/>
    <property type="evidence" value="ECO:0007669"/>
    <property type="project" value="InterPro"/>
</dbReference>
<feature type="transmembrane region" description="Helical" evidence="17">
    <location>
        <begin position="96"/>
        <end position="116"/>
    </location>
</feature>
<evidence type="ECO:0000259" key="19">
    <source>
        <dbReference type="PROSITE" id="PS51003"/>
    </source>
</evidence>
<dbReference type="PIRSF" id="PIRSF038885">
    <property type="entry name" value="COB"/>
    <property type="match status" value="1"/>
</dbReference>
<keyword evidence="8 16" id="KW-0812">Transmembrane</keyword>
<feature type="transmembrane region" description="Helical" evidence="17">
    <location>
        <begin position="365"/>
        <end position="385"/>
    </location>
</feature>
<evidence type="ECO:0000256" key="2">
    <source>
        <dbReference type="ARBA" id="ARBA00004141"/>
    </source>
</evidence>
<dbReference type="GO" id="GO:0016491">
    <property type="term" value="F:oxidoreductase activity"/>
    <property type="evidence" value="ECO:0007669"/>
    <property type="project" value="InterPro"/>
</dbReference>
<dbReference type="GO" id="GO:0046872">
    <property type="term" value="F:metal ion binding"/>
    <property type="evidence" value="ECO:0007669"/>
    <property type="project" value="UniProtKB-KW"/>
</dbReference>
<reference evidence="20 21" key="1">
    <citation type="submission" date="2018-06" db="EMBL/GenBank/DDBJ databases">
        <title>Genomic Encyclopedia of Type Strains, Phase IV (KMG-IV): sequencing the most valuable type-strain genomes for metagenomic binning, comparative biology and taxonomic classification.</title>
        <authorList>
            <person name="Goeker M."/>
        </authorList>
    </citation>
    <scope>NUCLEOTIDE SEQUENCE [LARGE SCALE GENOMIC DNA]</scope>
    <source>
        <strain evidence="20 21">DSM 24032</strain>
    </source>
</reference>
<evidence type="ECO:0000256" key="7">
    <source>
        <dbReference type="ARBA" id="ARBA00022660"/>
    </source>
</evidence>
<dbReference type="PROSITE" id="PS51003">
    <property type="entry name" value="CYTB_CTER"/>
    <property type="match status" value="1"/>
</dbReference>
<evidence type="ECO:0000313" key="21">
    <source>
        <dbReference type="Proteomes" id="UP000253083"/>
    </source>
</evidence>
<feature type="binding site" description="axial binding residue" evidence="15">
    <location>
        <position position="112"/>
    </location>
    <ligand>
        <name>heme b</name>
        <dbReference type="ChEBI" id="CHEBI:60344"/>
        <label>b566</label>
    </ligand>
    <ligandPart>
        <name>Fe</name>
        <dbReference type="ChEBI" id="CHEBI:18248"/>
    </ligandPart>
</feature>
<dbReference type="PANTHER" id="PTHR19271:SF16">
    <property type="entry name" value="CYTOCHROME B"/>
    <property type="match status" value="1"/>
</dbReference>
<evidence type="ECO:0000259" key="18">
    <source>
        <dbReference type="PROSITE" id="PS51002"/>
    </source>
</evidence>
<comment type="subunit">
    <text evidence="3 16">The main subunits of complex b-c1 are: cytochrome b, cytochrome c1 and the Rieske protein.</text>
</comment>
<keyword evidence="9 15" id="KW-0479">Metal-binding</keyword>
<dbReference type="PANTHER" id="PTHR19271">
    <property type="entry name" value="CYTOCHROME B"/>
    <property type="match status" value="1"/>
</dbReference>
<dbReference type="Gene3D" id="1.20.810.10">
    <property type="entry name" value="Cytochrome Bc1 Complex, Chain C"/>
    <property type="match status" value="1"/>
</dbReference>
<evidence type="ECO:0000256" key="9">
    <source>
        <dbReference type="ARBA" id="ARBA00022723"/>
    </source>
</evidence>
<proteinExistence type="inferred from homology"/>
<dbReference type="AlphaFoldDB" id="A0A395JNV2"/>
<evidence type="ECO:0000256" key="12">
    <source>
        <dbReference type="ARBA" id="ARBA00023004"/>
    </source>
</evidence>
<feature type="transmembrane region" description="Helical" evidence="17">
    <location>
        <begin position="317"/>
        <end position="336"/>
    </location>
</feature>
<dbReference type="Proteomes" id="UP000253083">
    <property type="component" value="Unassembled WGS sequence"/>
</dbReference>
<dbReference type="InterPro" id="IPR027387">
    <property type="entry name" value="Cytb/b6-like_sf"/>
</dbReference>
<dbReference type="InterPro" id="IPR005798">
    <property type="entry name" value="Cyt_b/b6_C"/>
</dbReference>
<feature type="transmembrane region" description="Helical" evidence="17">
    <location>
        <begin position="427"/>
        <end position="446"/>
    </location>
</feature>
<evidence type="ECO:0000313" key="20">
    <source>
        <dbReference type="EMBL" id="RBP53331.1"/>
    </source>
</evidence>
<evidence type="ECO:0000256" key="14">
    <source>
        <dbReference type="PIRSR" id="PIRSR038885-1"/>
    </source>
</evidence>
<evidence type="ECO:0000256" key="4">
    <source>
        <dbReference type="ARBA" id="ARBA00013531"/>
    </source>
</evidence>
<organism evidence="20 21">
    <name type="scientific">Arenicella xantha</name>
    <dbReference type="NCBI Taxonomy" id="644221"/>
    <lineage>
        <taxon>Bacteria</taxon>
        <taxon>Pseudomonadati</taxon>
        <taxon>Pseudomonadota</taxon>
        <taxon>Gammaproteobacteria</taxon>
        <taxon>Arenicellales</taxon>
        <taxon>Arenicellaceae</taxon>
        <taxon>Arenicella</taxon>
    </lineage>
</organism>
<dbReference type="InParanoid" id="A0A395JNV2"/>
<dbReference type="InterPro" id="IPR036150">
    <property type="entry name" value="Cyt_b/b6_C_sf"/>
</dbReference>
<keyword evidence="11 17" id="KW-1133">Transmembrane helix</keyword>
<keyword evidence="6 15" id="KW-0349">Heme</keyword>
<dbReference type="InterPro" id="IPR016174">
    <property type="entry name" value="Di-haem_cyt_TM"/>
</dbReference>
<dbReference type="InterPro" id="IPR005797">
    <property type="entry name" value="Cyt_b/b6_N"/>
</dbReference>
<name>A0A395JNV2_9GAMM</name>
<feature type="binding site" description="axial binding residue" evidence="15">
    <location>
        <position position="199"/>
    </location>
    <ligand>
        <name>heme b</name>
        <dbReference type="ChEBI" id="CHEBI:60344"/>
        <label>b562</label>
    </ligand>
    <ligandPart>
        <name>Fe</name>
        <dbReference type="ChEBI" id="CHEBI:18248"/>
    </ligandPart>
</feature>
<feature type="binding site" description="axial binding residue" evidence="15">
    <location>
        <position position="214"/>
    </location>
    <ligand>
        <name>heme b</name>
        <dbReference type="ChEBI" id="CHEBI:60344"/>
        <label>b566</label>
    </ligand>
    <ligandPart>
        <name>Fe</name>
        <dbReference type="ChEBI" id="CHEBI:18248"/>
    </ligandPart>
</feature>
<keyword evidence="10 16" id="KW-0249">Electron transport</keyword>
<feature type="binding site" description="axial binding residue" evidence="15">
    <location>
        <position position="98"/>
    </location>
    <ligand>
        <name>heme b</name>
        <dbReference type="ChEBI" id="CHEBI:60344"/>
        <label>b562</label>
    </ligand>
    <ligandPart>
        <name>Fe</name>
        <dbReference type="ChEBI" id="CHEBI:18248"/>
    </ligandPart>
</feature>
<feature type="transmembrane region" description="Helical" evidence="17">
    <location>
        <begin position="251"/>
        <end position="273"/>
    </location>
</feature>
<evidence type="ECO:0000256" key="6">
    <source>
        <dbReference type="ARBA" id="ARBA00022617"/>
    </source>
</evidence>
<evidence type="ECO:0000256" key="10">
    <source>
        <dbReference type="ARBA" id="ARBA00022982"/>
    </source>
</evidence>
<evidence type="ECO:0000256" key="8">
    <source>
        <dbReference type="ARBA" id="ARBA00022692"/>
    </source>
</evidence>
<feature type="transmembrane region" description="Helical" evidence="17">
    <location>
        <begin position="44"/>
        <end position="66"/>
    </location>
</feature>
<feature type="transmembrane region" description="Helical" evidence="17">
    <location>
        <begin position="128"/>
        <end position="149"/>
    </location>
</feature>
<keyword evidence="5 16" id="KW-0813">Transport</keyword>
<evidence type="ECO:0000256" key="17">
    <source>
        <dbReference type="SAM" id="Phobius"/>
    </source>
</evidence>
<evidence type="ECO:0000256" key="16">
    <source>
        <dbReference type="RuleBase" id="RU003385"/>
    </source>
</evidence>
<sequence>MAIHRHDNHKSANGFMQWVDDRFPATKVWNEHLAEYWAAKNFNFWYYFGSLAILVLVIQLMTGIFLTMHYKPDAQLAFASVEYIMRDVPFGWLVRYLHSTGASMFFVVVYLHMFRGVIYGSHRQPRELVWLIGCVIFVALMAEAFMGYLLPWGNMSYWGAQVIISLFDVIPYFGPALTEWIRGDFVISDATLNRFFAFHVILMPLILVALVFLHLVALHHVGSNNPDGIDIFENLDEDGKPVDGVPFFPHIVIKDLVGVCGFFIIYLGIVFFWPNLGGIFLEKDNFAPANSLQTPPDIVPLWYFTPFYSILRASTETLLVFFAYSSVVIAVAAAAFTKVSFKLRFAFLVIGAIACVVFLTSSGKAWGVILMGSAIVCFFLLPWLDRSPVLSIRYRSWPFKVALALFLVAFFILGYLGMNAPTPGKTLLAQVCTCIYFAFFILMPWFTSIGKTKPLPDRVTYEAH</sequence>
<dbReference type="GO" id="GO:0045275">
    <property type="term" value="C:respiratory chain complex III"/>
    <property type="evidence" value="ECO:0007669"/>
    <property type="project" value="InterPro"/>
</dbReference>
<keyword evidence="12 15" id="KW-0408">Iron</keyword>
<dbReference type="RefSeq" id="WP_113952913.1">
    <property type="nucleotide sequence ID" value="NZ_QNRT01000001.1"/>
</dbReference>
<keyword evidence="21" id="KW-1185">Reference proteome</keyword>
<protein>
    <recommendedName>
        <fullName evidence="4 16">Cytochrome b</fullName>
    </recommendedName>
</protein>
<feature type="transmembrane region" description="Helical" evidence="17">
    <location>
        <begin position="343"/>
        <end position="359"/>
    </location>
</feature>
<dbReference type="Pfam" id="PF00033">
    <property type="entry name" value="Cytochrome_B"/>
    <property type="match status" value="1"/>
</dbReference>
<evidence type="ECO:0000256" key="11">
    <source>
        <dbReference type="ARBA" id="ARBA00022989"/>
    </source>
</evidence>
<dbReference type="FunFam" id="1.20.810.10:FF:000004">
    <property type="entry name" value="Cytochrome b"/>
    <property type="match status" value="1"/>
</dbReference>
<evidence type="ECO:0000256" key="15">
    <source>
        <dbReference type="PIRSR" id="PIRSR038885-2"/>
    </source>
</evidence>
<dbReference type="PROSITE" id="PS51002">
    <property type="entry name" value="CYTB_NTER"/>
    <property type="match status" value="1"/>
</dbReference>
<feature type="transmembrane region" description="Helical" evidence="17">
    <location>
        <begin position="195"/>
        <end position="217"/>
    </location>
</feature>